<evidence type="ECO:0000256" key="4">
    <source>
        <dbReference type="ARBA" id="ARBA00023136"/>
    </source>
</evidence>
<feature type="region of interest" description="Disordered" evidence="5">
    <location>
        <begin position="1"/>
        <end position="42"/>
    </location>
</feature>
<evidence type="ECO:0000313" key="8">
    <source>
        <dbReference type="EMBL" id="OIQ82676.1"/>
    </source>
</evidence>
<dbReference type="GO" id="GO:0005886">
    <property type="term" value="C:plasma membrane"/>
    <property type="evidence" value="ECO:0007669"/>
    <property type="project" value="InterPro"/>
</dbReference>
<evidence type="ECO:0000256" key="1">
    <source>
        <dbReference type="ARBA" id="ARBA00022475"/>
    </source>
</evidence>
<comment type="caution">
    <text evidence="8">The sequence shown here is derived from an EMBL/GenBank/DDBJ whole genome shotgun (WGS) entry which is preliminary data.</text>
</comment>
<proteinExistence type="predicted"/>
<keyword evidence="2 6" id="KW-0812">Transmembrane</keyword>
<feature type="region of interest" description="Disordered" evidence="5">
    <location>
        <begin position="131"/>
        <end position="157"/>
    </location>
</feature>
<evidence type="ECO:0000256" key="6">
    <source>
        <dbReference type="SAM" id="Phobius"/>
    </source>
</evidence>
<dbReference type="InterPro" id="IPR010445">
    <property type="entry name" value="LapA_dom"/>
</dbReference>
<gene>
    <name evidence="8" type="ORF">GALL_355320</name>
</gene>
<organism evidence="8">
    <name type="scientific">mine drainage metagenome</name>
    <dbReference type="NCBI Taxonomy" id="410659"/>
    <lineage>
        <taxon>unclassified sequences</taxon>
        <taxon>metagenomes</taxon>
        <taxon>ecological metagenomes</taxon>
    </lineage>
</organism>
<dbReference type="Pfam" id="PF06305">
    <property type="entry name" value="LapA_dom"/>
    <property type="match status" value="1"/>
</dbReference>
<dbReference type="AlphaFoldDB" id="A0A1J5QS19"/>
<accession>A0A1J5QS19</accession>
<keyword evidence="1" id="KW-1003">Cell membrane</keyword>
<keyword evidence="4 6" id="KW-0472">Membrane</keyword>
<feature type="compositionally biased region" description="Low complexity" evidence="5">
    <location>
        <begin position="13"/>
        <end position="23"/>
    </location>
</feature>
<feature type="transmembrane region" description="Helical" evidence="6">
    <location>
        <begin position="54"/>
        <end position="75"/>
    </location>
</feature>
<feature type="transmembrane region" description="Helical" evidence="6">
    <location>
        <begin position="95"/>
        <end position="118"/>
    </location>
</feature>
<keyword evidence="3 6" id="KW-1133">Transmembrane helix</keyword>
<evidence type="ECO:0000256" key="5">
    <source>
        <dbReference type="SAM" id="MobiDB-lite"/>
    </source>
</evidence>
<dbReference type="EMBL" id="MLJW01000778">
    <property type="protein sequence ID" value="OIQ82676.1"/>
    <property type="molecule type" value="Genomic_DNA"/>
</dbReference>
<sequence>MTSDASSPQGTEPAAVPPSSRRPPTGKPPVPEPAGREPDVGSHADAALATTRAAAAWLATAAALVVLALLIVLILQNQETVEVHYLGLAGSLPLGTALLIAAVAGGVIVMIVGVVRLTQLRVNARRARRREAGVATRRAVPHPGPDSRTTGGSGTTR</sequence>
<evidence type="ECO:0000256" key="2">
    <source>
        <dbReference type="ARBA" id="ARBA00022692"/>
    </source>
</evidence>
<evidence type="ECO:0000259" key="7">
    <source>
        <dbReference type="Pfam" id="PF06305"/>
    </source>
</evidence>
<evidence type="ECO:0000256" key="3">
    <source>
        <dbReference type="ARBA" id="ARBA00022989"/>
    </source>
</evidence>
<feature type="compositionally biased region" description="Polar residues" evidence="5">
    <location>
        <begin position="1"/>
        <end position="10"/>
    </location>
</feature>
<protein>
    <recommendedName>
        <fullName evidence="7">Lipopolysaccharide assembly protein A domain-containing protein</fullName>
    </recommendedName>
</protein>
<name>A0A1J5QS19_9ZZZZ</name>
<reference evidence="8" key="1">
    <citation type="submission" date="2016-10" db="EMBL/GenBank/DDBJ databases">
        <title>Sequence of Gallionella enrichment culture.</title>
        <authorList>
            <person name="Poehlein A."/>
            <person name="Muehling M."/>
            <person name="Daniel R."/>
        </authorList>
    </citation>
    <scope>NUCLEOTIDE SEQUENCE</scope>
</reference>
<feature type="domain" description="Lipopolysaccharide assembly protein A" evidence="7">
    <location>
        <begin position="76"/>
        <end position="130"/>
    </location>
</feature>